<dbReference type="Pfam" id="PF26146">
    <property type="entry name" value="PI-PLC_X"/>
    <property type="match status" value="1"/>
</dbReference>
<dbReference type="Proteomes" id="UP000232875">
    <property type="component" value="Unassembled WGS sequence"/>
</dbReference>
<gene>
    <name evidence="6" type="ORF">MVES_001091</name>
</gene>
<dbReference type="InterPro" id="IPR013633">
    <property type="entry name" value="NRDE-2"/>
</dbReference>
<evidence type="ECO:0000256" key="1">
    <source>
        <dbReference type="ARBA" id="ARBA00004123"/>
    </source>
</evidence>
<dbReference type="GO" id="GO:0008081">
    <property type="term" value="F:phosphoric diester hydrolase activity"/>
    <property type="evidence" value="ECO:0007669"/>
    <property type="project" value="InterPro"/>
</dbReference>
<keyword evidence="3" id="KW-0539">Nucleus</keyword>
<accession>A0A2N1JDT5</accession>
<dbReference type="Pfam" id="PF08424">
    <property type="entry name" value="NRDE-2"/>
    <property type="match status" value="1"/>
</dbReference>
<dbReference type="PANTHER" id="PTHR13471">
    <property type="entry name" value="TETRATRICOPEPTIDE-LIKE HELICAL"/>
    <property type="match status" value="1"/>
</dbReference>
<feature type="region of interest" description="Disordered" evidence="4">
    <location>
        <begin position="28"/>
        <end position="75"/>
    </location>
</feature>
<evidence type="ECO:0008006" key="8">
    <source>
        <dbReference type="Google" id="ProtNLM"/>
    </source>
</evidence>
<evidence type="ECO:0000256" key="3">
    <source>
        <dbReference type="ARBA" id="ARBA00023242"/>
    </source>
</evidence>
<feature type="transmembrane region" description="Helical" evidence="5">
    <location>
        <begin position="1156"/>
        <end position="1177"/>
    </location>
</feature>
<proteinExistence type="inferred from homology"/>
<dbReference type="AlphaFoldDB" id="A0A2N1JDT5"/>
<dbReference type="SUPFAM" id="SSF51695">
    <property type="entry name" value="PLC-like phosphodiesterases"/>
    <property type="match status" value="1"/>
</dbReference>
<reference evidence="6 7" key="1">
    <citation type="submission" date="2017-10" db="EMBL/GenBank/DDBJ databases">
        <title>A novel species of cold-tolerant Malassezia isolated from bats.</title>
        <authorList>
            <person name="Lorch J.M."/>
            <person name="Palmer J.M."/>
            <person name="Vanderwolf K.J."/>
            <person name="Schmidt K.Z."/>
            <person name="Verant M.L."/>
            <person name="Weller T.J."/>
            <person name="Blehert D.S."/>
        </authorList>
    </citation>
    <scope>NUCLEOTIDE SEQUENCE [LARGE SCALE GENOMIC DNA]</scope>
    <source>
        <strain evidence="6 7">NWHC:44797-103</strain>
    </source>
</reference>
<dbReference type="OrthoDB" id="7984201at2759"/>
<evidence type="ECO:0000313" key="7">
    <source>
        <dbReference type="Proteomes" id="UP000232875"/>
    </source>
</evidence>
<dbReference type="PANTHER" id="PTHR13471:SF0">
    <property type="entry name" value="NUCLEAR EXOSOME REGULATOR NRDE2"/>
    <property type="match status" value="1"/>
</dbReference>
<dbReference type="GO" id="GO:0031048">
    <property type="term" value="P:regulatory ncRNA-mediated heterochromatin formation"/>
    <property type="evidence" value="ECO:0007669"/>
    <property type="project" value="TreeGrafter"/>
</dbReference>
<dbReference type="EMBL" id="KZ454988">
    <property type="protein sequence ID" value="PKI84711.1"/>
    <property type="molecule type" value="Genomic_DNA"/>
</dbReference>
<evidence type="ECO:0000256" key="2">
    <source>
        <dbReference type="ARBA" id="ARBA00009265"/>
    </source>
</evidence>
<keyword evidence="5" id="KW-0812">Transmembrane</keyword>
<organism evidence="6 7">
    <name type="scientific">Malassezia vespertilionis</name>
    <dbReference type="NCBI Taxonomy" id="2020962"/>
    <lineage>
        <taxon>Eukaryota</taxon>
        <taxon>Fungi</taxon>
        <taxon>Dikarya</taxon>
        <taxon>Basidiomycota</taxon>
        <taxon>Ustilaginomycotina</taxon>
        <taxon>Malasseziomycetes</taxon>
        <taxon>Malasseziales</taxon>
        <taxon>Malasseziaceae</taxon>
        <taxon>Malassezia</taxon>
    </lineage>
</organism>
<dbReference type="GO" id="GO:0006629">
    <property type="term" value="P:lipid metabolic process"/>
    <property type="evidence" value="ECO:0007669"/>
    <property type="project" value="InterPro"/>
</dbReference>
<dbReference type="GO" id="GO:1902369">
    <property type="term" value="P:negative regulation of RNA catabolic process"/>
    <property type="evidence" value="ECO:0007669"/>
    <property type="project" value="TreeGrafter"/>
</dbReference>
<feature type="region of interest" description="Disordered" evidence="4">
    <location>
        <begin position="1"/>
        <end position="20"/>
    </location>
</feature>
<comment type="subcellular location">
    <subcellularLocation>
        <location evidence="1">Nucleus</location>
    </subcellularLocation>
</comment>
<evidence type="ECO:0000256" key="5">
    <source>
        <dbReference type="SAM" id="Phobius"/>
    </source>
</evidence>
<keyword evidence="5" id="KW-0472">Membrane</keyword>
<dbReference type="InterPro" id="IPR017946">
    <property type="entry name" value="PLC-like_Pdiesterase_TIM-brl"/>
</dbReference>
<keyword evidence="5" id="KW-1133">Transmembrane helix</keyword>
<comment type="similarity">
    <text evidence="2">Belongs to the NRDE2 family.</text>
</comment>
<evidence type="ECO:0000313" key="6">
    <source>
        <dbReference type="EMBL" id="PKI84711.1"/>
    </source>
</evidence>
<protein>
    <recommendedName>
        <fullName evidence="8">PLC-like phosphodiesterase</fullName>
    </recommendedName>
</protein>
<name>A0A2N1JDT5_9BASI</name>
<keyword evidence="7" id="KW-1185">Reference proteome</keyword>
<dbReference type="Gene3D" id="3.20.20.190">
    <property type="entry name" value="Phosphatidylinositol (PI) phosphodiesterase"/>
    <property type="match status" value="1"/>
</dbReference>
<dbReference type="GO" id="GO:0071013">
    <property type="term" value="C:catalytic step 2 spliceosome"/>
    <property type="evidence" value="ECO:0007669"/>
    <property type="project" value="TreeGrafter"/>
</dbReference>
<dbReference type="STRING" id="2020962.A0A2N1JDT5"/>
<evidence type="ECO:0000256" key="4">
    <source>
        <dbReference type="SAM" id="MobiDB-lite"/>
    </source>
</evidence>
<sequence>MEDRGSAQVPSFSRADDVRHANKEAGDAFFVDARGDVPSATYGPSQHTTPRFYRGSTKSGRSKDALPAAEASMQDAVDEQAPLFSAESPQEQSKQLHARLLQDPADLDAWMALVHLQRAFLGGTSKKNATEPQRRTLAEMQLAVIERAKQAAPSNATSLTLQLAWLRIATESGLWDGEQLEQQWKRAITEYTSQPHVHFEHISQLWWSYVLFCKTHWSTFTMDCVVQAYSDALHATTRIAEQLGPDGVECSTHQFALVSDLCGMLHSAGYAEWGFAIVQALFEFQLGFFRDVKLQAMSAEDVCNIFSAWWDEEHARIGDMQAYTGFSRMNSASTTIPLMLQDECTHMGHDAPPSPLQPTAAWCTAELDRGMQKTPMALTEADDASQDPYSFVFAQDIASFLYAPLAPLFPAILLAADTMLQHIGLPQSRLPDAFWDASLHHDCHDRCVTLWYAYAELEAGLGNTKGARRVCMEILGSFGEVQSDEDAYGIASLWALWVQLEKSTDLDACAHVLHAAATSRLQSAPSRGALAMPTSALSTSEKDQVLGTLRRRVASLDTKGPDMYVAPALAYCLATAERMFVAVQVADSLTRPAAVYRSILDAFAHASGTMERMRAEVGASFQYFVHEYKHDTLSTAFRPRELRAITAQLLEIWPENSIYVHFLVLQEQHDRLENYARTTIEHTVLRSWKAGSDFAHAEGGTGLSRTQRAELAWVLAIRAELILSRANENRVRNVVDRALDAVRHSSLLWHIAIEYEMPLYLLPFHTALQNAFTAQELHTLVVLQEEKELRVFSDLAGPACSSDQDTMDRISAFVDNLAADTPEPLYLGSWLAALLLSAVTALPSSDISKRAGTECNGYSELCNRKYSNVTFVGTHDSYAVGSMETLGANQKNTVPQQLDDGMRVLQVQAHKMDDSEKDSGIFLCHTDCDIFNGGTMESFLGDVKSWIRANPNEVVTLIIANNDNLPATQFATAFGSTGLDKYAYKPGTARQSKTSWPTLQKMIDQKTNLVVFMDYKTNLKQVPYIIPEFNNVWENAFDQTSSPFNCTPDRFSGDTSQMMFLHNYFLDKESSIVGRTFVVPNVDKLNQTNTQKNIADSVDRCYKQQGTYPTFILLDFYDVTNDEPLQATAQMNNVPFKQLRVNETTPEKTASDNAAVIPHVPLLTIGAVLLFSLLISLI</sequence>